<feature type="chain" id="PRO_5047155514" evidence="7">
    <location>
        <begin position="20"/>
        <end position="48"/>
    </location>
</feature>
<reference evidence="8 9" key="1">
    <citation type="submission" date="2021-01" db="EMBL/GenBank/DDBJ databases">
        <title>Biogeographic distribution of Paracoccus.</title>
        <authorList>
            <person name="Hollensteiner J."/>
            <person name="Leineberger J."/>
            <person name="Brinkhoff T."/>
            <person name="Daniel R."/>
        </authorList>
    </citation>
    <scope>NUCLEOTIDE SEQUENCE [LARGE SCALE GENOMIC DNA]</scope>
    <source>
        <strain evidence="8 9">KCTC 22803</strain>
    </source>
</reference>
<protein>
    <submittedName>
        <fullName evidence="8">Entericidin EcnAB</fullName>
    </submittedName>
</protein>
<dbReference type="InterPro" id="IPR012556">
    <property type="entry name" value="Entericidin"/>
</dbReference>
<evidence type="ECO:0000256" key="3">
    <source>
        <dbReference type="ARBA" id="ARBA00022729"/>
    </source>
</evidence>
<dbReference type="RefSeq" id="WP_271883022.1">
    <property type="nucleotide sequence ID" value="NZ_CP067136.1"/>
</dbReference>
<comment type="similarity">
    <text evidence="1">Belongs to the EcnA/EcnB lipoprotein family.</text>
</comment>
<dbReference type="Proteomes" id="UP001219349">
    <property type="component" value="Chromosome"/>
</dbReference>
<evidence type="ECO:0000256" key="4">
    <source>
        <dbReference type="ARBA" id="ARBA00023136"/>
    </source>
</evidence>
<keyword evidence="6" id="KW-0449">Lipoprotein</keyword>
<evidence type="ECO:0000313" key="8">
    <source>
        <dbReference type="EMBL" id="WCR08274.1"/>
    </source>
</evidence>
<proteinExistence type="inferred from homology"/>
<evidence type="ECO:0000256" key="7">
    <source>
        <dbReference type="SAM" id="SignalP"/>
    </source>
</evidence>
<accession>A0ABY7SN02</accession>
<keyword evidence="5" id="KW-0564">Palmitate</keyword>
<evidence type="ECO:0000256" key="6">
    <source>
        <dbReference type="ARBA" id="ARBA00023288"/>
    </source>
</evidence>
<feature type="signal peptide" evidence="7">
    <location>
        <begin position="1"/>
        <end position="19"/>
    </location>
</feature>
<evidence type="ECO:0000256" key="5">
    <source>
        <dbReference type="ARBA" id="ARBA00023139"/>
    </source>
</evidence>
<evidence type="ECO:0000313" key="9">
    <source>
        <dbReference type="Proteomes" id="UP001219349"/>
    </source>
</evidence>
<name>A0ABY7SN02_9RHOB</name>
<dbReference type="PROSITE" id="PS51257">
    <property type="entry name" value="PROKAR_LIPOPROTEIN"/>
    <property type="match status" value="1"/>
</dbReference>
<keyword evidence="3 7" id="KW-0732">Signal</keyword>
<dbReference type="Pfam" id="PF08085">
    <property type="entry name" value="Entericidin"/>
    <property type="match status" value="1"/>
</dbReference>
<keyword evidence="9" id="KW-1185">Reference proteome</keyword>
<evidence type="ECO:0000256" key="1">
    <source>
        <dbReference type="ARBA" id="ARBA00010296"/>
    </source>
</evidence>
<gene>
    <name evidence="8" type="ORF">JHX87_05515</name>
</gene>
<organism evidence="8 9">
    <name type="scientific">Paracoccus fistulariae</name>
    <dbReference type="NCBI Taxonomy" id="658446"/>
    <lineage>
        <taxon>Bacteria</taxon>
        <taxon>Pseudomonadati</taxon>
        <taxon>Pseudomonadota</taxon>
        <taxon>Alphaproteobacteria</taxon>
        <taxon>Rhodobacterales</taxon>
        <taxon>Paracoccaceae</taxon>
        <taxon>Paracoccus</taxon>
    </lineage>
</organism>
<dbReference type="EMBL" id="CP067136">
    <property type="protein sequence ID" value="WCR08274.1"/>
    <property type="molecule type" value="Genomic_DNA"/>
</dbReference>
<keyword evidence="4" id="KW-0472">Membrane</keyword>
<evidence type="ECO:0000256" key="2">
    <source>
        <dbReference type="ARBA" id="ARBA00022475"/>
    </source>
</evidence>
<keyword evidence="2" id="KW-1003">Cell membrane</keyword>
<sequence length="48" mass="4900">MTKKFLGLGAILAMMALSACETVQGAGRDLQTAGSVVQQESAEVQAGM</sequence>